<evidence type="ECO:0000256" key="1">
    <source>
        <dbReference type="ARBA" id="ARBA00004613"/>
    </source>
</evidence>
<dbReference type="GO" id="GO:0007608">
    <property type="term" value="P:sensory perception of smell"/>
    <property type="evidence" value="ECO:0007669"/>
    <property type="project" value="TreeGrafter"/>
</dbReference>
<protein>
    <submittedName>
        <fullName evidence="6">Odorant binding protein 21</fullName>
    </submittedName>
</protein>
<name>A0A0S3J2X3_9CUCU</name>
<sequence>MLPYLVLGLILYMFTAPVQGWMSDDKFGDKLEKMYRLWHDDCMKKTGAPENTVELIRSGIFPDDPRMKAYNRCLYTDVMDKNARLLPEKLDYYIYPAFGKTGLKMYLDCEEKVKDEANYDDRVYKMQQCIYEANPDVSFNFF</sequence>
<keyword evidence="3" id="KW-0964">Secreted</keyword>
<comment type="similarity">
    <text evidence="2">Belongs to the PBP/GOBP family.</text>
</comment>
<dbReference type="GO" id="GO:0005615">
    <property type="term" value="C:extracellular space"/>
    <property type="evidence" value="ECO:0007669"/>
    <property type="project" value="TreeGrafter"/>
</dbReference>
<keyword evidence="4 5" id="KW-0732">Signal</keyword>
<dbReference type="EMBL" id="KT381503">
    <property type="protein sequence ID" value="ALR72509.1"/>
    <property type="molecule type" value="mRNA"/>
</dbReference>
<evidence type="ECO:0000256" key="2">
    <source>
        <dbReference type="ARBA" id="ARBA00008098"/>
    </source>
</evidence>
<dbReference type="InterPro" id="IPR006170">
    <property type="entry name" value="PBP/GOBP"/>
</dbReference>
<comment type="subcellular location">
    <subcellularLocation>
        <location evidence="1">Secreted</location>
    </subcellularLocation>
</comment>
<dbReference type="PANTHER" id="PTHR11857">
    <property type="entry name" value="ODORANT BINDING PROTEIN-RELATED"/>
    <property type="match status" value="1"/>
</dbReference>
<dbReference type="InterPro" id="IPR036728">
    <property type="entry name" value="PBP_GOBP_sf"/>
</dbReference>
<feature type="chain" id="PRO_5006612743" evidence="5">
    <location>
        <begin position="21"/>
        <end position="142"/>
    </location>
</feature>
<dbReference type="SUPFAM" id="SSF47565">
    <property type="entry name" value="Insect pheromone/odorant-binding proteins"/>
    <property type="match status" value="1"/>
</dbReference>
<dbReference type="CDD" id="cd23992">
    <property type="entry name" value="PBP_GOBP"/>
    <property type="match status" value="1"/>
</dbReference>
<dbReference type="Gene3D" id="1.10.238.20">
    <property type="entry name" value="Pheromone/general odorant binding protein domain"/>
    <property type="match status" value="1"/>
</dbReference>
<evidence type="ECO:0000256" key="5">
    <source>
        <dbReference type="SAM" id="SignalP"/>
    </source>
</evidence>
<proteinExistence type="evidence at transcript level"/>
<reference evidence="6" key="2">
    <citation type="submission" date="2015-08" db="EMBL/GenBank/DDBJ databases">
        <authorList>
            <person name="Babu N.S."/>
            <person name="Beckwith C.J."/>
            <person name="Beseler K.G."/>
            <person name="Brison A."/>
            <person name="Carone J.V."/>
            <person name="Caskin T.P."/>
            <person name="Diamond M."/>
            <person name="Durham M.E."/>
            <person name="Foxe J.M."/>
            <person name="Go M."/>
            <person name="Henderson B.A."/>
            <person name="Jones I.B."/>
            <person name="McGettigan J.A."/>
            <person name="Micheletti S.J."/>
            <person name="Nasrallah M.E."/>
            <person name="Ortiz D."/>
            <person name="Piller C.R."/>
            <person name="Privatt S.R."/>
            <person name="Schneider S.L."/>
            <person name="Sharp S."/>
            <person name="Smith T.C."/>
            <person name="Stanton J.D."/>
            <person name="Ullery H.E."/>
            <person name="Wilson R.J."/>
            <person name="Serrano M.G."/>
            <person name="Buck G."/>
            <person name="Lee V."/>
            <person name="Wang Y."/>
            <person name="Carvalho R."/>
            <person name="Voegtly L."/>
            <person name="Shi R."/>
            <person name="Duckworth R."/>
            <person name="Johnson A."/>
            <person name="Loviza R."/>
            <person name="Walstead R."/>
            <person name="Shah Z."/>
            <person name="Kiflezghi M."/>
            <person name="Wade K."/>
            <person name="Ball S.L."/>
            <person name="Bradley K.W."/>
            <person name="Asai D.J."/>
            <person name="Bowman C.A."/>
            <person name="Russell D.A."/>
            <person name="Pope W.H."/>
            <person name="Jacobs-Sera D."/>
            <person name="Hendrix R.W."/>
            <person name="Hatfull G.F."/>
        </authorList>
    </citation>
    <scope>NUCLEOTIDE SEQUENCE</scope>
</reference>
<reference evidence="6" key="1">
    <citation type="journal article" date="2015" name="BMC Genomics">
        <title>Candidate chemosensory genes identified in Colaphellus bowringi by antennal transcriptome analysis.</title>
        <authorList>
            <person name="Li X.M."/>
            <person name="Zhu X.Y."/>
            <person name="Wang Z.Q."/>
            <person name="Wang Y."/>
            <person name="He P."/>
            <person name="Chen G."/>
            <person name="Sun L."/>
            <person name="Deng D.G."/>
            <person name="Zhang Y.N."/>
        </authorList>
    </citation>
    <scope>NUCLEOTIDE SEQUENCE</scope>
</reference>
<dbReference type="PANTHER" id="PTHR11857:SF43">
    <property type="entry name" value="GEO07291P1-RELATED"/>
    <property type="match status" value="1"/>
</dbReference>
<evidence type="ECO:0000256" key="3">
    <source>
        <dbReference type="ARBA" id="ARBA00022525"/>
    </source>
</evidence>
<evidence type="ECO:0000313" key="6">
    <source>
        <dbReference type="EMBL" id="ALR72509.1"/>
    </source>
</evidence>
<dbReference type="AlphaFoldDB" id="A0A0S3J2X3"/>
<evidence type="ECO:0000256" key="4">
    <source>
        <dbReference type="ARBA" id="ARBA00022729"/>
    </source>
</evidence>
<dbReference type="Pfam" id="PF01395">
    <property type="entry name" value="PBP_GOBP"/>
    <property type="match status" value="1"/>
</dbReference>
<dbReference type="GO" id="GO:0005549">
    <property type="term" value="F:odorant binding"/>
    <property type="evidence" value="ECO:0007669"/>
    <property type="project" value="InterPro"/>
</dbReference>
<organism evidence="6">
    <name type="scientific">Colaphellus bowringi</name>
    <dbReference type="NCBI Taxonomy" id="561076"/>
    <lineage>
        <taxon>Eukaryota</taxon>
        <taxon>Metazoa</taxon>
        <taxon>Ecdysozoa</taxon>
        <taxon>Arthropoda</taxon>
        <taxon>Hexapoda</taxon>
        <taxon>Insecta</taxon>
        <taxon>Pterygota</taxon>
        <taxon>Neoptera</taxon>
        <taxon>Endopterygota</taxon>
        <taxon>Coleoptera</taxon>
        <taxon>Polyphaga</taxon>
        <taxon>Cucujiformia</taxon>
        <taxon>Chrysomeloidea</taxon>
        <taxon>Chrysomelidae</taxon>
        <taxon>Chrysomelinae</taxon>
        <taxon>Chrysomelini</taxon>
        <taxon>Colaphellus</taxon>
    </lineage>
</organism>
<accession>A0A0S3J2X3</accession>
<dbReference type="SMART" id="SM00708">
    <property type="entry name" value="PhBP"/>
    <property type="match status" value="1"/>
</dbReference>
<feature type="signal peptide" evidence="5">
    <location>
        <begin position="1"/>
        <end position="20"/>
    </location>
</feature>